<proteinExistence type="predicted"/>
<reference evidence="1 2" key="1">
    <citation type="journal article" date="2021" name="Elife">
        <title>Chloroplast acquisition without the gene transfer in kleptoplastic sea slugs, Plakobranchus ocellatus.</title>
        <authorList>
            <person name="Maeda T."/>
            <person name="Takahashi S."/>
            <person name="Yoshida T."/>
            <person name="Shimamura S."/>
            <person name="Takaki Y."/>
            <person name="Nagai Y."/>
            <person name="Toyoda A."/>
            <person name="Suzuki Y."/>
            <person name="Arimoto A."/>
            <person name="Ishii H."/>
            <person name="Satoh N."/>
            <person name="Nishiyama T."/>
            <person name="Hasebe M."/>
            <person name="Maruyama T."/>
            <person name="Minagawa J."/>
            <person name="Obokata J."/>
            <person name="Shigenobu S."/>
        </authorList>
    </citation>
    <scope>NUCLEOTIDE SEQUENCE [LARGE SCALE GENOMIC DNA]</scope>
</reference>
<dbReference type="Proteomes" id="UP000762676">
    <property type="component" value="Unassembled WGS sequence"/>
</dbReference>
<keyword evidence="2" id="KW-1185">Reference proteome</keyword>
<dbReference type="AlphaFoldDB" id="A0AAV4EJS5"/>
<accession>A0AAV4EJS5</accession>
<dbReference type="EMBL" id="BMAT01010806">
    <property type="protein sequence ID" value="GFR61064.1"/>
    <property type="molecule type" value="Genomic_DNA"/>
</dbReference>
<gene>
    <name evidence="1" type="ORF">ElyMa_005422300</name>
</gene>
<evidence type="ECO:0000313" key="1">
    <source>
        <dbReference type="EMBL" id="GFR61064.1"/>
    </source>
</evidence>
<evidence type="ECO:0000313" key="2">
    <source>
        <dbReference type="Proteomes" id="UP000762676"/>
    </source>
</evidence>
<sequence length="156" mass="17489">MILWEEKSLEPEGFLTVTYTLRGRTGGHSRVKSTFTVNSLLKELPYLEKPVLNPLPWKRDNYERWARVKPTPEWNVWSRPAHPQHNGHLGGQAISAAVDKAWSVIQVIKPTKGTGVTRANTEIVVKSADVDCPSIDSIIDLYADLQCGRTTASPRQ</sequence>
<protein>
    <submittedName>
        <fullName evidence="1">Uncharacterized protein</fullName>
    </submittedName>
</protein>
<comment type="caution">
    <text evidence="1">The sequence shown here is derived from an EMBL/GenBank/DDBJ whole genome shotgun (WGS) entry which is preliminary data.</text>
</comment>
<organism evidence="1 2">
    <name type="scientific">Elysia marginata</name>
    <dbReference type="NCBI Taxonomy" id="1093978"/>
    <lineage>
        <taxon>Eukaryota</taxon>
        <taxon>Metazoa</taxon>
        <taxon>Spiralia</taxon>
        <taxon>Lophotrochozoa</taxon>
        <taxon>Mollusca</taxon>
        <taxon>Gastropoda</taxon>
        <taxon>Heterobranchia</taxon>
        <taxon>Euthyneura</taxon>
        <taxon>Panpulmonata</taxon>
        <taxon>Sacoglossa</taxon>
        <taxon>Placobranchoidea</taxon>
        <taxon>Plakobranchidae</taxon>
        <taxon>Elysia</taxon>
    </lineage>
</organism>
<name>A0AAV4EJS5_9GAST</name>